<keyword evidence="3" id="KW-1185">Reference proteome</keyword>
<sequence>MDSRHAGAVMYYALRHICYGSYRLKWTTYTNRIEINDRSLKATKYNIQDKNKDRSRTATAKRPGRMRPPHCHEQTQPTPVSDSLNYFRRPRRAARPRITADLGIARPPSGAPRYTTGTFNLANNAASF</sequence>
<comment type="caution">
    <text evidence="2">The sequence shown here is derived from an EMBL/GenBank/DDBJ whole genome shotgun (WGS) entry which is preliminary data.</text>
</comment>
<feature type="region of interest" description="Disordered" evidence="1">
    <location>
        <begin position="48"/>
        <end position="84"/>
    </location>
</feature>
<accession>A0A4C1YEA0</accession>
<evidence type="ECO:0000256" key="1">
    <source>
        <dbReference type="SAM" id="MobiDB-lite"/>
    </source>
</evidence>
<dbReference type="AlphaFoldDB" id="A0A4C1YEA0"/>
<proteinExistence type="predicted"/>
<dbReference type="EMBL" id="BGZK01001219">
    <property type="protein sequence ID" value="GBP74701.1"/>
    <property type="molecule type" value="Genomic_DNA"/>
</dbReference>
<evidence type="ECO:0000313" key="3">
    <source>
        <dbReference type="Proteomes" id="UP000299102"/>
    </source>
</evidence>
<dbReference type="Proteomes" id="UP000299102">
    <property type="component" value="Unassembled WGS sequence"/>
</dbReference>
<evidence type="ECO:0000313" key="2">
    <source>
        <dbReference type="EMBL" id="GBP74701.1"/>
    </source>
</evidence>
<gene>
    <name evidence="2" type="ORF">EVAR_103534_1</name>
</gene>
<reference evidence="2 3" key="1">
    <citation type="journal article" date="2019" name="Commun. Biol.">
        <title>The bagworm genome reveals a unique fibroin gene that provides high tensile strength.</title>
        <authorList>
            <person name="Kono N."/>
            <person name="Nakamura H."/>
            <person name="Ohtoshi R."/>
            <person name="Tomita M."/>
            <person name="Numata K."/>
            <person name="Arakawa K."/>
        </authorList>
    </citation>
    <scope>NUCLEOTIDE SEQUENCE [LARGE SCALE GENOMIC DNA]</scope>
</reference>
<feature type="compositionally biased region" description="Polar residues" evidence="1">
    <location>
        <begin position="74"/>
        <end position="84"/>
    </location>
</feature>
<organism evidence="2 3">
    <name type="scientific">Eumeta variegata</name>
    <name type="common">Bagworm moth</name>
    <name type="synonym">Eumeta japonica</name>
    <dbReference type="NCBI Taxonomy" id="151549"/>
    <lineage>
        <taxon>Eukaryota</taxon>
        <taxon>Metazoa</taxon>
        <taxon>Ecdysozoa</taxon>
        <taxon>Arthropoda</taxon>
        <taxon>Hexapoda</taxon>
        <taxon>Insecta</taxon>
        <taxon>Pterygota</taxon>
        <taxon>Neoptera</taxon>
        <taxon>Endopterygota</taxon>
        <taxon>Lepidoptera</taxon>
        <taxon>Glossata</taxon>
        <taxon>Ditrysia</taxon>
        <taxon>Tineoidea</taxon>
        <taxon>Psychidae</taxon>
        <taxon>Oiketicinae</taxon>
        <taxon>Eumeta</taxon>
    </lineage>
</organism>
<protein>
    <submittedName>
        <fullName evidence="2">Uncharacterized protein</fullName>
    </submittedName>
</protein>
<name>A0A4C1YEA0_EUMVA</name>